<dbReference type="SMART" id="SM00483">
    <property type="entry name" value="POLXc"/>
    <property type="match status" value="1"/>
</dbReference>
<dbReference type="PANTHER" id="PTHR36928">
    <property type="entry name" value="PHOSPHATASE YCDX-RELATED"/>
    <property type="match status" value="1"/>
</dbReference>
<dbReference type="GO" id="GO:0008270">
    <property type="term" value="F:zinc ion binding"/>
    <property type="evidence" value="ECO:0007669"/>
    <property type="project" value="TreeGrafter"/>
</dbReference>
<reference evidence="4 5" key="1">
    <citation type="journal article" date="2015" name="Nature">
        <title>rRNA introns, odd ribosomes, and small enigmatic genomes across a large radiation of phyla.</title>
        <authorList>
            <person name="Brown C.T."/>
            <person name="Hug L.A."/>
            <person name="Thomas B.C."/>
            <person name="Sharon I."/>
            <person name="Castelle C.J."/>
            <person name="Singh A."/>
            <person name="Wilkins M.J."/>
            <person name="Williams K.H."/>
            <person name="Banfield J.F."/>
        </authorList>
    </citation>
    <scope>NUCLEOTIDE SEQUENCE [LARGE SCALE GENOMIC DNA]</scope>
</reference>
<dbReference type="GO" id="GO:0003887">
    <property type="term" value="F:DNA-directed DNA polymerase activity"/>
    <property type="evidence" value="ECO:0007669"/>
    <property type="project" value="InterPro"/>
</dbReference>
<dbReference type="Gene3D" id="3.30.210.10">
    <property type="entry name" value="DNA polymerase, thumb domain"/>
    <property type="match status" value="1"/>
</dbReference>
<dbReference type="Gene3D" id="1.10.150.20">
    <property type="entry name" value="5' to 3' exonuclease, C-terminal subdomain"/>
    <property type="match status" value="1"/>
</dbReference>
<dbReference type="CDD" id="cd07436">
    <property type="entry name" value="PHP_PolX"/>
    <property type="match status" value="1"/>
</dbReference>
<keyword evidence="2" id="KW-0548">Nucleotidyltransferase</keyword>
<dbReference type="SUPFAM" id="SSF89550">
    <property type="entry name" value="PHP domain-like"/>
    <property type="match status" value="1"/>
</dbReference>
<comment type="caution">
    <text evidence="4">The sequence shown here is derived from an EMBL/GenBank/DDBJ whole genome shotgun (WGS) entry which is preliminary data.</text>
</comment>
<gene>
    <name evidence="4" type="ORF">UU34_C0001G0037</name>
</gene>
<dbReference type="SUPFAM" id="SSF47802">
    <property type="entry name" value="DNA polymerase beta, N-terminal domain-like"/>
    <property type="match status" value="1"/>
</dbReference>
<dbReference type="Pfam" id="PF14716">
    <property type="entry name" value="HHH_8"/>
    <property type="match status" value="1"/>
</dbReference>
<evidence type="ECO:0000256" key="1">
    <source>
        <dbReference type="ARBA" id="ARBA00022679"/>
    </source>
</evidence>
<dbReference type="SUPFAM" id="SSF47781">
    <property type="entry name" value="RuvA domain 2-like"/>
    <property type="match status" value="1"/>
</dbReference>
<dbReference type="InterPro" id="IPR002054">
    <property type="entry name" value="DNA-dir_DNA_pol_X"/>
</dbReference>
<dbReference type="InterPro" id="IPR027421">
    <property type="entry name" value="DNA_pol_lamdba_lyase_dom_sf"/>
</dbReference>
<dbReference type="GO" id="GO:0005829">
    <property type="term" value="C:cytosol"/>
    <property type="evidence" value="ECO:0007669"/>
    <property type="project" value="TreeGrafter"/>
</dbReference>
<dbReference type="PIRSF" id="PIRSF005047">
    <property type="entry name" value="UCP005047_YshC"/>
    <property type="match status" value="1"/>
</dbReference>
<dbReference type="EMBL" id="LCAG01000001">
    <property type="protein sequence ID" value="KKR88040.1"/>
    <property type="molecule type" value="Genomic_DNA"/>
</dbReference>
<dbReference type="Gene3D" id="1.10.150.110">
    <property type="entry name" value="DNA polymerase beta, N-terminal domain-like"/>
    <property type="match status" value="1"/>
</dbReference>
<dbReference type="Proteomes" id="UP000034854">
    <property type="component" value="Unassembled WGS sequence"/>
</dbReference>
<dbReference type="InterPro" id="IPR010996">
    <property type="entry name" value="HHH_MUS81"/>
</dbReference>
<dbReference type="InterPro" id="IPR043519">
    <property type="entry name" value="NT_sf"/>
</dbReference>
<evidence type="ECO:0000313" key="4">
    <source>
        <dbReference type="EMBL" id="KKR88040.1"/>
    </source>
</evidence>
<evidence type="ECO:0000313" key="5">
    <source>
        <dbReference type="Proteomes" id="UP000034854"/>
    </source>
</evidence>
<protein>
    <submittedName>
        <fullName evidence="4">Polymerase beta family protein</fullName>
    </submittedName>
</protein>
<organism evidence="4 5">
    <name type="scientific">Candidatus Curtissbacteria bacterium GW2011_GWA1_41_11</name>
    <dbReference type="NCBI Taxonomy" id="1618409"/>
    <lineage>
        <taxon>Bacteria</taxon>
        <taxon>Candidatus Curtissiibacteriota</taxon>
    </lineage>
</organism>
<dbReference type="SUPFAM" id="SSF81301">
    <property type="entry name" value="Nucleotidyltransferase"/>
    <property type="match status" value="1"/>
</dbReference>
<evidence type="ECO:0000259" key="3">
    <source>
        <dbReference type="SMART" id="SM00483"/>
    </source>
</evidence>
<dbReference type="InterPro" id="IPR050243">
    <property type="entry name" value="PHP_phosphatase"/>
</dbReference>
<dbReference type="PANTHER" id="PTHR36928:SF1">
    <property type="entry name" value="PHOSPHATASE YCDX-RELATED"/>
    <property type="match status" value="1"/>
</dbReference>
<proteinExistence type="predicted"/>
<keyword evidence="1" id="KW-0808">Transferase</keyword>
<dbReference type="GO" id="GO:0003677">
    <property type="term" value="F:DNA binding"/>
    <property type="evidence" value="ECO:0007669"/>
    <property type="project" value="InterPro"/>
</dbReference>
<dbReference type="InterPro" id="IPR022311">
    <property type="entry name" value="PolX-like"/>
</dbReference>
<dbReference type="Pfam" id="PF14791">
    <property type="entry name" value="DNA_pol_B_thumb"/>
    <property type="match status" value="1"/>
</dbReference>
<dbReference type="Pfam" id="PF14520">
    <property type="entry name" value="HHH_5"/>
    <property type="match status" value="1"/>
</dbReference>
<dbReference type="InterPro" id="IPR029398">
    <property type="entry name" value="PolB_thumb"/>
</dbReference>
<sequence>MKYFSNKEIAKLLREISAAYEARGENHFKVVAYDNAATSIEHATSELENLWEEGKLSTIPGLGKSIQGHLEELFKTGNVKHFDSVKKSLPQGMFSLLDIGGLGPKSAYKLARELDIKNTQDLQEAAKEGKIRKLAGFGEKSEQEILTAISELSIKTTDRYLLTEAFPVAEKVLEHLRSHKDCGRAEPLGSLRRMVATVGDIDIAVASENPRAIIKHLTKFKDVKRILDAGPRKSSVLLFNGMQVDLIVQKARAFGALLQHFTGSKNHNIRLREYALKKGMSVSDYGIKVKGKLREFKTEEEFYNFLGMDYIIPEMREDTGEIEAALAHKLPEVIDLKDIKGDIHLHSNYPIEPSHDLGKDTFEVIIKRAKELGYEYVGFSEHSPGFSTHTKTQIIDLIKKRSKKIEQLKTSSKNIKVLNLLEIDILTNGELSVPEEGLKILDGAIAGIHSSHRQDKKMITKRMMAAINSPYVRLISHPTGRLLNQRDSYEADWPVIFKACQRTATMLEINAFPNRLDLTDTLVREAIKQGIKLIINTDVHAIEQMDNMRFGISVARRGWAEKKHIANTLPWVEFKKMFTPLKI</sequence>
<evidence type="ECO:0000256" key="2">
    <source>
        <dbReference type="ARBA" id="ARBA00022695"/>
    </source>
</evidence>
<dbReference type="GO" id="GO:0042578">
    <property type="term" value="F:phosphoric ester hydrolase activity"/>
    <property type="evidence" value="ECO:0007669"/>
    <property type="project" value="TreeGrafter"/>
</dbReference>
<name>A0A0G0WUC1_9BACT</name>
<dbReference type="AlphaFoldDB" id="A0A0G0WUC1"/>
<dbReference type="Gene3D" id="3.20.20.140">
    <property type="entry name" value="Metal-dependent hydrolases"/>
    <property type="match status" value="1"/>
</dbReference>
<dbReference type="InterPro" id="IPR037160">
    <property type="entry name" value="DNA_Pol_thumb_sf"/>
</dbReference>
<dbReference type="CDD" id="cd00141">
    <property type="entry name" value="NT_POLXc"/>
    <property type="match status" value="1"/>
</dbReference>
<dbReference type="Gene3D" id="3.30.460.10">
    <property type="entry name" value="Beta Polymerase, domain 2"/>
    <property type="match status" value="1"/>
</dbReference>
<dbReference type="InterPro" id="IPR016195">
    <property type="entry name" value="Pol/histidinol_Pase-like"/>
</dbReference>
<feature type="domain" description="DNA-directed DNA polymerase X" evidence="3">
    <location>
        <begin position="4"/>
        <end position="317"/>
    </location>
</feature>
<accession>A0A0G0WUC1</accession>
<dbReference type="NCBIfam" id="NF006375">
    <property type="entry name" value="PRK08609.1"/>
    <property type="match status" value="1"/>
</dbReference>
<dbReference type="InterPro" id="IPR047967">
    <property type="entry name" value="PolX_PHP"/>
</dbReference>
<dbReference type="InterPro" id="IPR010994">
    <property type="entry name" value="RuvA_2-like"/>
</dbReference>